<dbReference type="RefSeq" id="WP_305963722.1">
    <property type="nucleotide sequence ID" value="NZ_JAVAMQ010000010.1"/>
</dbReference>
<keyword evidence="2" id="KW-1003">Cell membrane</keyword>
<evidence type="ECO:0000256" key="3">
    <source>
        <dbReference type="ARBA" id="ARBA00022692"/>
    </source>
</evidence>
<name>A0ABT9JE29_9RHOB</name>
<dbReference type="SUPFAM" id="SSF82689">
    <property type="entry name" value="Mechanosensitive channel protein MscS (YggB), C-terminal domain"/>
    <property type="match status" value="1"/>
</dbReference>
<comment type="caution">
    <text evidence="6">Lacks conserved residue(s) required for the propagation of feature annotation.</text>
</comment>
<feature type="domain" description="BON" evidence="9">
    <location>
        <begin position="45"/>
        <end position="111"/>
    </location>
</feature>
<dbReference type="InterPro" id="IPR045275">
    <property type="entry name" value="MscS_archaea/bacteria_type"/>
</dbReference>
<feature type="compositionally biased region" description="Low complexity" evidence="7">
    <location>
        <begin position="393"/>
        <end position="403"/>
    </location>
</feature>
<feature type="chain" id="PRO_5045449200" description="Small-conductance mechanosensitive channel" evidence="8">
    <location>
        <begin position="23"/>
        <end position="439"/>
    </location>
</feature>
<gene>
    <name evidence="10" type="ORF">Q5Y72_12325</name>
</gene>
<dbReference type="PANTHER" id="PTHR30221:SF1">
    <property type="entry name" value="SMALL-CONDUCTANCE MECHANOSENSITIVE CHANNEL"/>
    <property type="match status" value="1"/>
</dbReference>
<protein>
    <recommendedName>
        <fullName evidence="6">Small-conductance mechanosensitive channel</fullName>
    </recommendedName>
</protein>
<feature type="region of interest" description="Disordered" evidence="7">
    <location>
        <begin position="393"/>
        <end position="413"/>
    </location>
</feature>
<dbReference type="Pfam" id="PF04972">
    <property type="entry name" value="BON"/>
    <property type="match status" value="1"/>
</dbReference>
<keyword evidence="8" id="KW-0732">Signal</keyword>
<dbReference type="PROSITE" id="PS50914">
    <property type="entry name" value="BON"/>
    <property type="match status" value="1"/>
</dbReference>
<evidence type="ECO:0000256" key="7">
    <source>
        <dbReference type="SAM" id="MobiDB-lite"/>
    </source>
</evidence>
<comment type="similarity">
    <text evidence="6">Belongs to the MscS (TC 1.A.23) family.</text>
</comment>
<evidence type="ECO:0000256" key="6">
    <source>
        <dbReference type="RuleBase" id="RU369025"/>
    </source>
</evidence>
<organism evidence="10 11">
    <name type="scientific">Paracoccus spongiarum</name>
    <dbReference type="NCBI Taxonomy" id="3064387"/>
    <lineage>
        <taxon>Bacteria</taxon>
        <taxon>Pseudomonadati</taxon>
        <taxon>Pseudomonadota</taxon>
        <taxon>Alphaproteobacteria</taxon>
        <taxon>Rhodobacterales</taxon>
        <taxon>Paracoccaceae</taxon>
        <taxon>Paracoccus</taxon>
    </lineage>
</organism>
<dbReference type="EMBL" id="JAVAMQ010000010">
    <property type="protein sequence ID" value="MDP5307875.1"/>
    <property type="molecule type" value="Genomic_DNA"/>
</dbReference>
<dbReference type="Gene3D" id="3.30.70.100">
    <property type="match status" value="1"/>
</dbReference>
<evidence type="ECO:0000256" key="4">
    <source>
        <dbReference type="ARBA" id="ARBA00022989"/>
    </source>
</evidence>
<dbReference type="InterPro" id="IPR023408">
    <property type="entry name" value="MscS_beta-dom_sf"/>
</dbReference>
<dbReference type="Pfam" id="PF00924">
    <property type="entry name" value="MS_channel_2nd"/>
    <property type="match status" value="1"/>
</dbReference>
<keyword evidence="4 6" id="KW-1133">Transmembrane helix</keyword>
<feature type="signal peptide" evidence="8">
    <location>
        <begin position="1"/>
        <end position="22"/>
    </location>
</feature>
<dbReference type="InterPro" id="IPR006685">
    <property type="entry name" value="MscS_channel_2nd"/>
</dbReference>
<dbReference type="Gene3D" id="1.10.287.1260">
    <property type="match status" value="1"/>
</dbReference>
<comment type="caution">
    <text evidence="10">The sequence shown here is derived from an EMBL/GenBank/DDBJ whole genome shotgun (WGS) entry which is preliminary data.</text>
</comment>
<dbReference type="PANTHER" id="PTHR30221">
    <property type="entry name" value="SMALL-CONDUCTANCE MECHANOSENSITIVE CHANNEL"/>
    <property type="match status" value="1"/>
</dbReference>
<proteinExistence type="inferred from homology"/>
<evidence type="ECO:0000313" key="10">
    <source>
        <dbReference type="EMBL" id="MDP5307875.1"/>
    </source>
</evidence>
<feature type="transmembrane region" description="Helical" evidence="6">
    <location>
        <begin position="174"/>
        <end position="192"/>
    </location>
</feature>
<keyword evidence="6" id="KW-0813">Transport</keyword>
<keyword evidence="5 6" id="KW-0472">Membrane</keyword>
<feature type="transmembrane region" description="Helical" evidence="6">
    <location>
        <begin position="131"/>
        <end position="154"/>
    </location>
</feature>
<keyword evidence="3 6" id="KW-0812">Transmembrane</keyword>
<evidence type="ECO:0000256" key="1">
    <source>
        <dbReference type="ARBA" id="ARBA00004651"/>
    </source>
</evidence>
<keyword evidence="11" id="KW-1185">Reference proteome</keyword>
<keyword evidence="6" id="KW-0407">Ion channel</keyword>
<evidence type="ECO:0000256" key="2">
    <source>
        <dbReference type="ARBA" id="ARBA00022475"/>
    </source>
</evidence>
<dbReference type="SUPFAM" id="SSF50182">
    <property type="entry name" value="Sm-like ribonucleoproteins"/>
    <property type="match status" value="1"/>
</dbReference>
<evidence type="ECO:0000313" key="11">
    <source>
        <dbReference type="Proteomes" id="UP001224997"/>
    </source>
</evidence>
<evidence type="ECO:0000256" key="8">
    <source>
        <dbReference type="SAM" id="SignalP"/>
    </source>
</evidence>
<dbReference type="Gene3D" id="2.30.30.60">
    <property type="match status" value="1"/>
</dbReference>
<comment type="subcellular location">
    <subcellularLocation>
        <location evidence="6">Cell inner membrane</location>
        <topology evidence="6">Multi-pass membrane protein</topology>
    </subcellularLocation>
    <subcellularLocation>
        <location evidence="1">Cell membrane</location>
        <topology evidence="1">Multi-pass membrane protein</topology>
    </subcellularLocation>
</comment>
<comment type="subunit">
    <text evidence="6">Homoheptamer.</text>
</comment>
<dbReference type="InterPro" id="IPR010920">
    <property type="entry name" value="LSM_dom_sf"/>
</dbReference>
<comment type="function">
    <text evidence="6">Mechanosensitive channel that participates in the regulation of osmotic pressure changes within the cell, opening in response to stretch forces in the membrane lipid bilayer, without the need for other proteins. Contributes to normal resistance to hypoosmotic shock. Forms an ion channel of 1.0 nanosiemens conductance with a slight preference for anions.</text>
</comment>
<sequence>MTRIAALATTLILALFAALPLAAQEAEAEAQLPSGTISVKDNAAIDLAIRNRIDSILAQVAAFDAVRAHVDAGIVTLTGEVTEQETIDRLNALIARIDGVATIEDRVRLSTDIGMRLGSVRDRFVQRVSQVVAGLPFVLLGLVVGGSIVVIGGWLSRRQKTLARIAPNPFIADFLAQCLRLTAWIVALVVALDLMEATALLGTLLGAAGIFGLSLSFAARDSIESFVATILLSLRQPFRPNDLIEIAGQRGRVIRMTSRGTTLLTLDGNHIRFPNQIVYKAVLTNFTRNPERRFLVDLTVDPVSNLGAARDLALQTLAQMDFVLPRPEPVAWVEAAGNEFLVIRAGGWVSQDGTDFDLARGEAFRRLREALDQAGFAVPEPIHRIDLEGARHGTAAPTAAPSAGPAPLPDLSPDAAFEQLVDRQRLDDGRNLLNQKPRP</sequence>
<evidence type="ECO:0000259" key="9">
    <source>
        <dbReference type="PROSITE" id="PS50914"/>
    </source>
</evidence>
<feature type="transmembrane region" description="Helical" evidence="6">
    <location>
        <begin position="198"/>
        <end position="219"/>
    </location>
</feature>
<dbReference type="Gene3D" id="3.30.1340.30">
    <property type="match status" value="1"/>
</dbReference>
<keyword evidence="6" id="KW-0997">Cell inner membrane</keyword>
<dbReference type="InterPro" id="IPR011066">
    <property type="entry name" value="MscS_channel_C_sf"/>
</dbReference>
<accession>A0ABT9JE29</accession>
<evidence type="ECO:0000256" key="5">
    <source>
        <dbReference type="ARBA" id="ARBA00023136"/>
    </source>
</evidence>
<reference evidence="10 11" key="1">
    <citation type="submission" date="2023-08" db="EMBL/GenBank/DDBJ databases">
        <authorList>
            <person name="Park J.-S."/>
        </authorList>
    </citation>
    <scope>NUCLEOTIDE SEQUENCE [LARGE SCALE GENOMIC DNA]</scope>
    <source>
        <strain evidence="10 11">2205BS29-5</strain>
    </source>
</reference>
<dbReference type="Proteomes" id="UP001224997">
    <property type="component" value="Unassembled WGS sequence"/>
</dbReference>
<keyword evidence="6" id="KW-0406">Ion transport</keyword>
<dbReference type="InterPro" id="IPR007055">
    <property type="entry name" value="BON_dom"/>
</dbReference>